<dbReference type="InterPro" id="IPR012340">
    <property type="entry name" value="NA-bd_OB-fold"/>
</dbReference>
<dbReference type="Gene3D" id="2.40.50.140">
    <property type="entry name" value="Nucleic acid-binding proteins"/>
    <property type="match status" value="1"/>
</dbReference>
<comment type="subcellular location">
    <subcellularLocation>
        <location evidence="1">Membrane</location>
        <topology evidence="1">Multi-pass membrane protein</topology>
    </subcellularLocation>
</comment>
<proteinExistence type="predicted"/>
<dbReference type="Proteomes" id="UP000298381">
    <property type="component" value="Unassembled WGS sequence"/>
</dbReference>
<keyword evidence="2 5" id="KW-0812">Transmembrane</keyword>
<dbReference type="EMBL" id="SRIB01000007">
    <property type="protein sequence ID" value="TFZ40055.1"/>
    <property type="molecule type" value="Genomic_DNA"/>
</dbReference>
<evidence type="ECO:0000256" key="1">
    <source>
        <dbReference type="ARBA" id="ARBA00004141"/>
    </source>
</evidence>
<feature type="transmembrane region" description="Helical" evidence="5">
    <location>
        <begin position="323"/>
        <end position="343"/>
    </location>
</feature>
<comment type="caution">
    <text evidence="9">The sequence shown here is derived from an EMBL/GenBank/DDBJ whole genome shotgun (WGS) entry which is preliminary data.</text>
</comment>
<dbReference type="PANTHER" id="PTHR33507:SF3">
    <property type="entry name" value="INNER MEMBRANE PROTEIN YBBJ"/>
    <property type="match status" value="1"/>
</dbReference>
<evidence type="ECO:0000256" key="2">
    <source>
        <dbReference type="ARBA" id="ARBA00022692"/>
    </source>
</evidence>
<dbReference type="SUPFAM" id="SSF52096">
    <property type="entry name" value="ClpP/crotonase"/>
    <property type="match status" value="1"/>
</dbReference>
<dbReference type="InterPro" id="IPR029045">
    <property type="entry name" value="ClpP/crotonase-like_dom_sf"/>
</dbReference>
<evidence type="ECO:0000259" key="6">
    <source>
        <dbReference type="Pfam" id="PF01957"/>
    </source>
</evidence>
<evidence type="ECO:0000313" key="9">
    <source>
        <dbReference type="EMBL" id="TFZ40055.1"/>
    </source>
</evidence>
<evidence type="ECO:0000256" key="5">
    <source>
        <dbReference type="SAM" id="Phobius"/>
    </source>
</evidence>
<dbReference type="Pfam" id="PF01957">
    <property type="entry name" value="NfeD"/>
    <property type="match status" value="1"/>
</dbReference>
<dbReference type="AlphaFoldDB" id="A0A4Z0D3W3"/>
<dbReference type="InterPro" id="IPR052165">
    <property type="entry name" value="Membrane_assoc_protease"/>
</dbReference>
<name>A0A4Z0D3W3_9FIRM</name>
<feature type="transmembrane region" description="Helical" evidence="5">
    <location>
        <begin position="251"/>
        <end position="268"/>
    </location>
</feature>
<dbReference type="OrthoDB" id="9806253at2"/>
<gene>
    <name evidence="9" type="ORF">E4100_06010</name>
</gene>
<dbReference type="GO" id="GO:0005886">
    <property type="term" value="C:plasma membrane"/>
    <property type="evidence" value="ECO:0007669"/>
    <property type="project" value="TreeGrafter"/>
</dbReference>
<keyword evidence="3 5" id="KW-1133">Transmembrane helix</keyword>
<keyword evidence="10" id="KW-1185">Reference proteome</keyword>
<dbReference type="InterPro" id="IPR056739">
    <property type="entry name" value="NfeD_membrane"/>
</dbReference>
<dbReference type="RefSeq" id="WP_135271127.1">
    <property type="nucleotide sequence ID" value="NZ_SRIB01000007.1"/>
</dbReference>
<keyword evidence="4 5" id="KW-0472">Membrane</keyword>
<dbReference type="InterPro" id="IPR056738">
    <property type="entry name" value="NfeD1b_N"/>
</dbReference>
<dbReference type="Pfam" id="PF25145">
    <property type="entry name" value="NfeD1b_N"/>
    <property type="match status" value="1"/>
</dbReference>
<organism evidence="9 10">
    <name type="scientific">Soehngenia longivitae</name>
    <dbReference type="NCBI Taxonomy" id="2562294"/>
    <lineage>
        <taxon>Bacteria</taxon>
        <taxon>Bacillati</taxon>
        <taxon>Bacillota</taxon>
        <taxon>Tissierellia</taxon>
        <taxon>Tissierellales</taxon>
        <taxon>Tissierellaceae</taxon>
        <taxon>Soehngenia</taxon>
    </lineage>
</organism>
<feature type="transmembrane region" description="Helical" evidence="5">
    <location>
        <begin position="274"/>
        <end position="292"/>
    </location>
</feature>
<evidence type="ECO:0000313" key="10">
    <source>
        <dbReference type="Proteomes" id="UP000298381"/>
    </source>
</evidence>
<protein>
    <submittedName>
        <fullName evidence="9">Nodulation protein NfeD</fullName>
    </submittedName>
</protein>
<dbReference type="InterPro" id="IPR002810">
    <property type="entry name" value="NfeD-like_C"/>
</dbReference>
<feature type="domain" description="NfeD-like C-terminal" evidence="6">
    <location>
        <begin position="375"/>
        <end position="429"/>
    </location>
</feature>
<feature type="domain" description="NfeD1b N-terminal" evidence="8">
    <location>
        <begin position="31"/>
        <end position="211"/>
    </location>
</feature>
<accession>A0A4Z0D3W3</accession>
<evidence type="ECO:0000259" key="8">
    <source>
        <dbReference type="Pfam" id="PF25145"/>
    </source>
</evidence>
<dbReference type="PANTHER" id="PTHR33507">
    <property type="entry name" value="INNER MEMBRANE PROTEIN YBBJ"/>
    <property type="match status" value="1"/>
</dbReference>
<dbReference type="Pfam" id="PF24961">
    <property type="entry name" value="NfeD_membrane"/>
    <property type="match status" value="1"/>
</dbReference>
<evidence type="ECO:0000259" key="7">
    <source>
        <dbReference type="Pfam" id="PF24961"/>
    </source>
</evidence>
<feature type="transmembrane region" description="Helical" evidence="5">
    <location>
        <begin position="224"/>
        <end position="244"/>
    </location>
</feature>
<dbReference type="CDD" id="cd07021">
    <property type="entry name" value="Clp_protease_NfeD_like"/>
    <property type="match status" value="1"/>
</dbReference>
<evidence type="ECO:0000256" key="4">
    <source>
        <dbReference type="ARBA" id="ARBA00023136"/>
    </source>
</evidence>
<sequence length="430" mass="46689">MRKYSRIILIFILVLAIAQTTYSENINSKGNVYVVPIKGEINNATFNFVDDQIKKLNEENAAAIIFEIDTYGGLVDAAIKIKDAIIESNIPTISFVKNKAISAGVLVTIASDHVVMSESSVIGAAETIPNDEKTLSMWRSVLRDTAQLRGIDPIIIEAMADKDIEIPDVIDKGKLLSLTATEAYDLNIAELISSDYNEILDKFEINYSNVTMVDENLQIRFSKIISSPIVSSILLTLGFLGLVIEIFTPGFGIGAAISLIGFGLYFGGNILAGNSGWTEIVLFIIGLILLGIEALAPGFGLPGISGIIIILVGIVLAMDNIQYAIMSLSIAIIVSTFLGIILVRKGYNTKLFKKVILSSKLMSNKGYISSSDKSNLIGKEGRTVTDHRPSGFSIIENEKVDTISDEGFISKDTEVIVSKVEGSKIIIRRR</sequence>
<evidence type="ECO:0000256" key="3">
    <source>
        <dbReference type="ARBA" id="ARBA00022989"/>
    </source>
</evidence>
<feature type="domain" description="NfeD integral membrane" evidence="7">
    <location>
        <begin position="230"/>
        <end position="343"/>
    </location>
</feature>
<reference evidence="9 10" key="1">
    <citation type="submission" date="2019-03" db="EMBL/GenBank/DDBJ databases">
        <title>Draft genome sequence data and analysis of a Fermenting Bacterium, Soehngenia longevitae strain 1933PT, isolated from petroleum reservoir in Azerbaijan.</title>
        <authorList>
            <person name="Grouzdev D.S."/>
            <person name="Bidzhieva S.K."/>
            <person name="Sokolova D.S."/>
            <person name="Tourova T.P."/>
            <person name="Poltaraus A.B."/>
            <person name="Nazina T.N."/>
        </authorList>
    </citation>
    <scope>NUCLEOTIDE SEQUENCE [LARGE SCALE GENOMIC DNA]</scope>
    <source>
        <strain evidence="9 10">1933P</strain>
    </source>
</reference>
<dbReference type="Gene3D" id="3.90.226.10">
    <property type="entry name" value="2-enoyl-CoA Hydratase, Chain A, domain 1"/>
    <property type="match status" value="1"/>
</dbReference>